<dbReference type="PANTHER" id="PTHR10492:SF94">
    <property type="entry name" value="ATP-DEPENDENT DNA HELICASE"/>
    <property type="match status" value="1"/>
</dbReference>
<gene>
    <name evidence="1" type="ORF">LSAT_V11C600309930</name>
</gene>
<evidence type="ECO:0000313" key="1">
    <source>
        <dbReference type="EMBL" id="KAJ0199963.1"/>
    </source>
</evidence>
<dbReference type="SUPFAM" id="SSF52540">
    <property type="entry name" value="P-loop containing nucleoside triphosphate hydrolases"/>
    <property type="match status" value="1"/>
</dbReference>
<protein>
    <recommendedName>
        <fullName evidence="3">ATP-dependent DNA helicase</fullName>
    </recommendedName>
</protein>
<comment type="caution">
    <text evidence="1">The sequence shown here is derived from an EMBL/GenBank/DDBJ whole genome shotgun (WGS) entry which is preliminary data.</text>
</comment>
<dbReference type="AlphaFoldDB" id="A0A9R1V5Y0"/>
<dbReference type="EMBL" id="NBSK02000006">
    <property type="protein sequence ID" value="KAJ0199963.1"/>
    <property type="molecule type" value="Genomic_DNA"/>
</dbReference>
<evidence type="ECO:0000313" key="2">
    <source>
        <dbReference type="Proteomes" id="UP000235145"/>
    </source>
</evidence>
<keyword evidence="2" id="KW-1185">Reference proteome</keyword>
<dbReference type="InterPro" id="IPR027417">
    <property type="entry name" value="P-loop_NTPase"/>
</dbReference>
<dbReference type="Proteomes" id="UP000235145">
    <property type="component" value="Unassembled WGS sequence"/>
</dbReference>
<evidence type="ECO:0008006" key="3">
    <source>
        <dbReference type="Google" id="ProtNLM"/>
    </source>
</evidence>
<proteinExistence type="predicted"/>
<organism evidence="1 2">
    <name type="scientific">Lactuca sativa</name>
    <name type="common">Garden lettuce</name>
    <dbReference type="NCBI Taxonomy" id="4236"/>
    <lineage>
        <taxon>Eukaryota</taxon>
        <taxon>Viridiplantae</taxon>
        <taxon>Streptophyta</taxon>
        <taxon>Embryophyta</taxon>
        <taxon>Tracheophyta</taxon>
        <taxon>Spermatophyta</taxon>
        <taxon>Magnoliopsida</taxon>
        <taxon>eudicotyledons</taxon>
        <taxon>Gunneridae</taxon>
        <taxon>Pentapetalae</taxon>
        <taxon>asterids</taxon>
        <taxon>campanulids</taxon>
        <taxon>Asterales</taxon>
        <taxon>Asteraceae</taxon>
        <taxon>Cichorioideae</taxon>
        <taxon>Cichorieae</taxon>
        <taxon>Lactucinae</taxon>
        <taxon>Lactuca</taxon>
    </lineage>
</organism>
<accession>A0A9R1V5Y0</accession>
<reference evidence="1 2" key="1">
    <citation type="journal article" date="2017" name="Nat. Commun.">
        <title>Genome assembly with in vitro proximity ligation data and whole-genome triplication in lettuce.</title>
        <authorList>
            <person name="Reyes-Chin-Wo S."/>
            <person name="Wang Z."/>
            <person name="Yang X."/>
            <person name="Kozik A."/>
            <person name="Arikit S."/>
            <person name="Song C."/>
            <person name="Xia L."/>
            <person name="Froenicke L."/>
            <person name="Lavelle D.O."/>
            <person name="Truco M.J."/>
            <person name="Xia R."/>
            <person name="Zhu S."/>
            <person name="Xu C."/>
            <person name="Xu H."/>
            <person name="Xu X."/>
            <person name="Cox K."/>
            <person name="Korf I."/>
            <person name="Meyers B.C."/>
            <person name="Michelmore R.W."/>
        </authorList>
    </citation>
    <scope>NUCLEOTIDE SEQUENCE [LARGE SCALE GENOMIC DNA]</scope>
    <source>
        <strain evidence="2">cv. Salinas</strain>
        <tissue evidence="1">Seedlings</tissue>
    </source>
</reference>
<dbReference type="PANTHER" id="PTHR10492">
    <property type="match status" value="1"/>
</dbReference>
<sequence>MKSVFSGRNFGDVTSLAIDLKSVMEIRERMDESFIRIHDDMAIKYNNKANSVDALIDAIFPSLQSNKADLEFIISRVILTSKNESVDEINDQMIKRFSGEKKVYYNYDEAGDDSNNLYPTKFLNSLNVSGLPPQMQNVIDAKIVVGQHYGKRVFLPRIPLCLSDDEILPFKLKKKQFPFRLSFWMTINKYQGKTIPNVGVYLPESIFSHG</sequence>
<name>A0A9R1V5Y0_LACSA</name>